<evidence type="ECO:0000256" key="2">
    <source>
        <dbReference type="ARBA" id="ARBA00022980"/>
    </source>
</evidence>
<protein>
    <submittedName>
        <fullName evidence="4">Similar to Saccharomyces cerevisiae YLR061W RPL22A Ribosomal 60S subunit protein L22A</fullName>
    </submittedName>
</protein>
<dbReference type="InterPro" id="IPR038526">
    <property type="entry name" value="Ribosomal_eL22_sf"/>
</dbReference>
<dbReference type="OrthoDB" id="10259820at2759"/>
<dbReference type="FunFam" id="3.30.1360.210:FF:000001">
    <property type="entry name" value="60S ribosomal protein L22 1"/>
    <property type="match status" value="1"/>
</dbReference>
<dbReference type="AlphaFoldDB" id="A0A0J9XE30"/>
<dbReference type="Pfam" id="PF01776">
    <property type="entry name" value="Ribosomal_L22e"/>
    <property type="match status" value="1"/>
</dbReference>
<dbReference type="Proteomes" id="UP000750522">
    <property type="component" value="Unassembled WGS sequence"/>
</dbReference>
<dbReference type="GO" id="GO:0002181">
    <property type="term" value="P:cytoplasmic translation"/>
    <property type="evidence" value="ECO:0007669"/>
    <property type="project" value="TreeGrafter"/>
</dbReference>
<dbReference type="EMBL" id="QQZK01000002">
    <property type="protein sequence ID" value="KAF5105014.1"/>
    <property type="molecule type" value="Genomic_DNA"/>
</dbReference>
<evidence type="ECO:0000313" key="4">
    <source>
        <dbReference type="EMBL" id="CDO55549.1"/>
    </source>
</evidence>
<evidence type="ECO:0000313" key="6">
    <source>
        <dbReference type="Proteomes" id="UP000242525"/>
    </source>
</evidence>
<keyword evidence="2" id="KW-0689">Ribosomal protein</keyword>
<name>A0A0J9XE30_GEOCN</name>
<dbReference type="GO" id="GO:0003735">
    <property type="term" value="F:structural constituent of ribosome"/>
    <property type="evidence" value="ECO:0007669"/>
    <property type="project" value="InterPro"/>
</dbReference>
<dbReference type="InterPro" id="IPR002671">
    <property type="entry name" value="Ribosomal_eL22"/>
</dbReference>
<accession>A0A0J9XE30</accession>
<dbReference type="GO" id="GO:1990904">
    <property type="term" value="C:ribonucleoprotein complex"/>
    <property type="evidence" value="ECO:0007669"/>
    <property type="project" value="UniProtKB-KW"/>
</dbReference>
<reference evidence="5" key="3">
    <citation type="submission" date="2020-01" db="EMBL/GenBank/DDBJ databases">
        <authorList>
            <person name="Perkins V."/>
            <person name="Lessard M.-H."/>
            <person name="Dugat-Bony E."/>
            <person name="Frenette M."/>
            <person name="Labrie S."/>
        </authorList>
    </citation>
    <scope>NUCLEOTIDE SEQUENCE</scope>
    <source>
        <strain evidence="5">LMA-70</strain>
    </source>
</reference>
<comment type="similarity">
    <text evidence="1">Belongs to the eukaryotic ribosomal protein eL22 family.</text>
</comment>
<dbReference type="Proteomes" id="UP000242525">
    <property type="component" value="Unassembled WGS sequence"/>
</dbReference>
<reference evidence="5" key="2">
    <citation type="journal article" date="2020" name="Front. Microbiol.">
        <title>Phenotypic and Genetic Characterization of the Cheese Ripening Yeast Geotrichum candidum.</title>
        <authorList>
            <person name="Perkins V."/>
            <person name="Vignola S."/>
            <person name="Lessard M.H."/>
            <person name="Plante P.L."/>
            <person name="Corbeil J."/>
            <person name="Dugat-Bony E."/>
            <person name="Frenette M."/>
            <person name="Labrie S."/>
        </authorList>
    </citation>
    <scope>NUCLEOTIDE SEQUENCE</scope>
    <source>
        <strain evidence="5">LMA-70</strain>
    </source>
</reference>
<dbReference type="PANTHER" id="PTHR10064">
    <property type="entry name" value="60S RIBOSOMAL PROTEIN L22"/>
    <property type="match status" value="1"/>
</dbReference>
<evidence type="ECO:0000256" key="1">
    <source>
        <dbReference type="ARBA" id="ARBA00007817"/>
    </source>
</evidence>
<sequence length="124" mass="13984">MAPVKSSKKQQKVAKKFVISVVANAENEIVDVAALEKFLVEHIKVEGRTGSLGDLVTVSRDGDKITIVSLTKFSGKYAKYLTKKFLKKNSLRDWIRVVASSRNVYELRFFNLSLSDDEAEEDEE</sequence>
<dbReference type="GO" id="GO:0005840">
    <property type="term" value="C:ribosome"/>
    <property type="evidence" value="ECO:0007669"/>
    <property type="project" value="UniProtKB-KW"/>
</dbReference>
<dbReference type="GO" id="GO:0005737">
    <property type="term" value="C:cytoplasm"/>
    <property type="evidence" value="ECO:0007669"/>
    <property type="project" value="UniProtKB-ARBA"/>
</dbReference>
<dbReference type="Gene3D" id="3.30.1360.210">
    <property type="match status" value="1"/>
</dbReference>
<gene>
    <name evidence="4" type="ORF">BN980_GECA11s02892g</name>
    <name evidence="5" type="ORF">DV451_000175</name>
</gene>
<reference evidence="4 6" key="1">
    <citation type="submission" date="2014-03" db="EMBL/GenBank/DDBJ databases">
        <authorList>
            <person name="Casaregola S."/>
        </authorList>
    </citation>
    <scope>NUCLEOTIDE SEQUENCE [LARGE SCALE GENOMIC DNA]</scope>
    <source>
        <strain evidence="4 6">CLIB 918</strain>
    </source>
</reference>
<comment type="caution">
    <text evidence="4">The sequence shown here is derived from an EMBL/GenBank/DDBJ whole genome shotgun (WGS) entry which is preliminary data.</text>
</comment>
<keyword evidence="6" id="KW-1185">Reference proteome</keyword>
<organism evidence="4 6">
    <name type="scientific">Geotrichum candidum</name>
    <name type="common">Oospora lactis</name>
    <name type="synonym">Dipodascus geotrichum</name>
    <dbReference type="NCBI Taxonomy" id="1173061"/>
    <lineage>
        <taxon>Eukaryota</taxon>
        <taxon>Fungi</taxon>
        <taxon>Dikarya</taxon>
        <taxon>Ascomycota</taxon>
        <taxon>Saccharomycotina</taxon>
        <taxon>Dipodascomycetes</taxon>
        <taxon>Dipodascales</taxon>
        <taxon>Dipodascaceae</taxon>
        <taxon>Geotrichum</taxon>
    </lineage>
</organism>
<dbReference type="GO" id="GO:0003723">
    <property type="term" value="F:RNA binding"/>
    <property type="evidence" value="ECO:0007669"/>
    <property type="project" value="TreeGrafter"/>
</dbReference>
<keyword evidence="3" id="KW-0687">Ribonucleoprotein</keyword>
<evidence type="ECO:0000313" key="5">
    <source>
        <dbReference type="EMBL" id="KAF5105014.1"/>
    </source>
</evidence>
<evidence type="ECO:0000256" key="3">
    <source>
        <dbReference type="ARBA" id="ARBA00023274"/>
    </source>
</evidence>
<dbReference type="EMBL" id="CCBN010000011">
    <property type="protein sequence ID" value="CDO55549.1"/>
    <property type="molecule type" value="Genomic_DNA"/>
</dbReference>
<dbReference type="PANTHER" id="PTHR10064:SF31">
    <property type="entry name" value="LARGE RIBOSOMAL SUBUNIT PROTEIN EL22A-RELATED"/>
    <property type="match status" value="1"/>
</dbReference>
<dbReference type="STRING" id="1173061.A0A0J9XE30"/>
<proteinExistence type="inferred from homology"/>